<dbReference type="PATRIC" id="fig|1284240.4.peg.2515"/>
<gene>
    <name evidence="10" type="ORF">H074_12337</name>
</gene>
<dbReference type="InterPro" id="IPR036938">
    <property type="entry name" value="PAP2/HPO_sf"/>
</dbReference>
<keyword evidence="11" id="KW-1185">Reference proteome</keyword>
<protein>
    <submittedName>
        <fullName evidence="10">PAP2 superfamily protein</fullName>
    </submittedName>
</protein>
<reference evidence="10 11" key="1">
    <citation type="journal article" date="2013" name="Genome Announc.">
        <title>Draft Genome Sequence of Amycolatopsis decaplanina Strain DSM 44594T.</title>
        <authorList>
            <person name="Kaur N."/>
            <person name="Kumar S."/>
            <person name="Bala M."/>
            <person name="Raghava G.P."/>
            <person name="Mayilraj S."/>
        </authorList>
    </citation>
    <scope>NUCLEOTIDE SEQUENCE [LARGE SCALE GENOMIC DNA]</scope>
    <source>
        <strain evidence="10 11">DSM 44594</strain>
    </source>
</reference>
<dbReference type="EMBL" id="AOHO01000047">
    <property type="protein sequence ID" value="EME60917.1"/>
    <property type="molecule type" value="Genomic_DNA"/>
</dbReference>
<keyword evidence="2" id="KW-1003">Cell membrane</keyword>
<feature type="transmembrane region" description="Helical" evidence="8">
    <location>
        <begin position="129"/>
        <end position="148"/>
    </location>
</feature>
<evidence type="ECO:0000256" key="7">
    <source>
        <dbReference type="SAM" id="MobiDB-lite"/>
    </source>
</evidence>
<comment type="subcellular location">
    <subcellularLocation>
        <location evidence="1">Cell membrane</location>
        <topology evidence="1">Multi-pass membrane protein</topology>
    </subcellularLocation>
</comment>
<evidence type="ECO:0000259" key="9">
    <source>
        <dbReference type="SMART" id="SM00014"/>
    </source>
</evidence>
<dbReference type="RefSeq" id="WP_007030373.1">
    <property type="nucleotide sequence ID" value="NZ_AOHO01000047.1"/>
</dbReference>
<evidence type="ECO:0000256" key="1">
    <source>
        <dbReference type="ARBA" id="ARBA00004651"/>
    </source>
</evidence>
<sequence length="234" mass="25003">MSGGDDGLYRAVTGFAASVPWLAGPAVAVTEYGLFLVVPAIVAMLWWARSRGPRALASALWVPCSVALAFGVDSVIKALVAEPRPCWAVTGVRPLLPCDPPADFSFPSNHTAIVAAFAAAVFLVRRRWAIPAGIFALLIGLSRVYVGAHYPHDVLAGLVVGAGVGMSGVLARSSTTRFISRHVPRSGRQHADKVRPSEFKESRMTLGRQMRRGRRLHGSGWSRTDHGSPTTSSH</sequence>
<dbReference type="AlphaFoldDB" id="M2Z0Y2"/>
<evidence type="ECO:0000313" key="10">
    <source>
        <dbReference type="EMBL" id="EME60917.1"/>
    </source>
</evidence>
<evidence type="ECO:0000256" key="5">
    <source>
        <dbReference type="ARBA" id="ARBA00022989"/>
    </source>
</evidence>
<dbReference type="GO" id="GO:0005886">
    <property type="term" value="C:plasma membrane"/>
    <property type="evidence" value="ECO:0007669"/>
    <property type="project" value="UniProtKB-SubCell"/>
</dbReference>
<feature type="transmembrane region" description="Helical" evidence="8">
    <location>
        <begin position="154"/>
        <end position="171"/>
    </location>
</feature>
<evidence type="ECO:0000256" key="3">
    <source>
        <dbReference type="ARBA" id="ARBA00022692"/>
    </source>
</evidence>
<feature type="transmembrane region" description="Helical" evidence="8">
    <location>
        <begin position="29"/>
        <end position="48"/>
    </location>
</feature>
<dbReference type="PANTHER" id="PTHR14969:SF62">
    <property type="entry name" value="DECAPRENYLPHOSPHORYL-5-PHOSPHORIBOSE PHOSPHATASE RV3807C-RELATED"/>
    <property type="match status" value="1"/>
</dbReference>
<evidence type="ECO:0000256" key="4">
    <source>
        <dbReference type="ARBA" id="ARBA00022801"/>
    </source>
</evidence>
<feature type="compositionally biased region" description="Basic and acidic residues" evidence="7">
    <location>
        <begin position="189"/>
        <end position="203"/>
    </location>
</feature>
<keyword evidence="4" id="KW-0378">Hydrolase</keyword>
<comment type="caution">
    <text evidence="10">The sequence shown here is derived from an EMBL/GenBank/DDBJ whole genome shotgun (WGS) entry which is preliminary data.</text>
</comment>
<evidence type="ECO:0000256" key="6">
    <source>
        <dbReference type="ARBA" id="ARBA00023136"/>
    </source>
</evidence>
<proteinExistence type="predicted"/>
<dbReference type="SMART" id="SM00014">
    <property type="entry name" value="acidPPc"/>
    <property type="match status" value="1"/>
</dbReference>
<dbReference type="Pfam" id="PF01569">
    <property type="entry name" value="PAP2"/>
    <property type="match status" value="1"/>
</dbReference>
<feature type="transmembrane region" description="Helical" evidence="8">
    <location>
        <begin position="104"/>
        <end position="124"/>
    </location>
</feature>
<dbReference type="OrthoDB" id="5243958at2"/>
<feature type="region of interest" description="Disordered" evidence="7">
    <location>
        <begin position="183"/>
        <end position="234"/>
    </location>
</feature>
<organism evidence="10 11">
    <name type="scientific">Amycolatopsis decaplanina DSM 44594</name>
    <dbReference type="NCBI Taxonomy" id="1284240"/>
    <lineage>
        <taxon>Bacteria</taxon>
        <taxon>Bacillati</taxon>
        <taxon>Actinomycetota</taxon>
        <taxon>Actinomycetes</taxon>
        <taxon>Pseudonocardiales</taxon>
        <taxon>Pseudonocardiaceae</taxon>
        <taxon>Amycolatopsis</taxon>
    </lineage>
</organism>
<evidence type="ECO:0000256" key="2">
    <source>
        <dbReference type="ARBA" id="ARBA00022475"/>
    </source>
</evidence>
<dbReference type="Gene3D" id="1.20.144.10">
    <property type="entry name" value="Phosphatidic acid phosphatase type 2/haloperoxidase"/>
    <property type="match status" value="2"/>
</dbReference>
<dbReference type="Proteomes" id="UP000054226">
    <property type="component" value="Unassembled WGS sequence"/>
</dbReference>
<name>M2Z0Y2_9PSEU</name>
<keyword evidence="6 8" id="KW-0472">Membrane</keyword>
<accession>M2Z0Y2</accession>
<dbReference type="InterPro" id="IPR000326">
    <property type="entry name" value="PAP2/HPO"/>
</dbReference>
<evidence type="ECO:0000256" key="8">
    <source>
        <dbReference type="SAM" id="Phobius"/>
    </source>
</evidence>
<dbReference type="PANTHER" id="PTHR14969">
    <property type="entry name" value="SPHINGOSINE-1-PHOSPHATE PHOSPHOHYDROLASE"/>
    <property type="match status" value="1"/>
</dbReference>
<keyword evidence="5 8" id="KW-1133">Transmembrane helix</keyword>
<dbReference type="SUPFAM" id="SSF48317">
    <property type="entry name" value="Acid phosphatase/Vanadium-dependent haloperoxidase"/>
    <property type="match status" value="1"/>
</dbReference>
<feature type="transmembrane region" description="Helical" evidence="8">
    <location>
        <begin position="60"/>
        <end position="80"/>
    </location>
</feature>
<evidence type="ECO:0000313" key="11">
    <source>
        <dbReference type="Proteomes" id="UP000054226"/>
    </source>
</evidence>
<keyword evidence="3 8" id="KW-0812">Transmembrane</keyword>
<feature type="domain" description="Phosphatidic acid phosphatase type 2/haloperoxidase" evidence="9">
    <location>
        <begin position="62"/>
        <end position="169"/>
    </location>
</feature>
<dbReference type="GO" id="GO:0016787">
    <property type="term" value="F:hydrolase activity"/>
    <property type="evidence" value="ECO:0007669"/>
    <property type="project" value="UniProtKB-KW"/>
</dbReference>